<feature type="region of interest" description="Disordered" evidence="1">
    <location>
        <begin position="1"/>
        <end position="28"/>
    </location>
</feature>
<dbReference type="AlphaFoldDB" id="Q2W6E8"/>
<dbReference type="EMBL" id="AP007255">
    <property type="protein sequence ID" value="BAE50577.1"/>
    <property type="molecule type" value="Genomic_DNA"/>
</dbReference>
<dbReference type="KEGG" id="mag:amb1773"/>
<sequence>MSDDTTPTPKGGKTVSAAPAPEAESKAAAAQADLDALWAKHVHNSPLSRDTAAYNKAYEAMSAVRALFSRLDEE</sequence>
<dbReference type="RefSeq" id="WP_011384178.1">
    <property type="nucleotide sequence ID" value="NC_007626.1"/>
</dbReference>
<evidence type="ECO:0000313" key="3">
    <source>
        <dbReference type="Proteomes" id="UP000007058"/>
    </source>
</evidence>
<accession>Q2W6E8</accession>
<proteinExistence type="predicted"/>
<dbReference type="STRING" id="342108.amb1773"/>
<dbReference type="Proteomes" id="UP000007058">
    <property type="component" value="Chromosome"/>
</dbReference>
<feature type="compositionally biased region" description="Low complexity" evidence="1">
    <location>
        <begin position="16"/>
        <end position="28"/>
    </location>
</feature>
<reference evidence="2 3" key="1">
    <citation type="journal article" date="2005" name="DNA Res.">
        <title>Complete genome sequence of the facultative anaerobic magnetotactic bacterium Magnetospirillum sp. strain AMB-1.</title>
        <authorList>
            <person name="Matsunaga T."/>
            <person name="Okamura Y."/>
            <person name="Fukuda Y."/>
            <person name="Wahyudi A.T."/>
            <person name="Murase Y."/>
            <person name="Takeyama H."/>
        </authorList>
    </citation>
    <scope>NUCLEOTIDE SEQUENCE [LARGE SCALE GENOMIC DNA]</scope>
    <source>
        <strain evidence="3">ATCC 700264 / AMB-1</strain>
    </source>
</reference>
<name>Q2W6E8_PARM1</name>
<gene>
    <name evidence="2" type="ordered locus">amb1773</name>
</gene>
<dbReference type="HOGENOM" id="CLU_2683483_0_0_5"/>
<organism evidence="2 3">
    <name type="scientific">Paramagnetospirillum magneticum (strain ATCC 700264 / AMB-1)</name>
    <name type="common">Magnetospirillum magneticum</name>
    <dbReference type="NCBI Taxonomy" id="342108"/>
    <lineage>
        <taxon>Bacteria</taxon>
        <taxon>Pseudomonadati</taxon>
        <taxon>Pseudomonadota</taxon>
        <taxon>Alphaproteobacteria</taxon>
        <taxon>Rhodospirillales</taxon>
        <taxon>Magnetospirillaceae</taxon>
        <taxon>Paramagnetospirillum</taxon>
    </lineage>
</organism>
<protein>
    <submittedName>
        <fullName evidence="2">Uncharacterized protein</fullName>
    </submittedName>
</protein>
<evidence type="ECO:0000313" key="2">
    <source>
        <dbReference type="EMBL" id="BAE50577.1"/>
    </source>
</evidence>
<keyword evidence="3" id="KW-1185">Reference proteome</keyword>
<evidence type="ECO:0000256" key="1">
    <source>
        <dbReference type="SAM" id="MobiDB-lite"/>
    </source>
</evidence>